<dbReference type="GeneID" id="83038703"/>
<dbReference type="InterPro" id="IPR029044">
    <property type="entry name" value="Nucleotide-diphossugar_trans"/>
</dbReference>
<sequence>MARLTIGILTMNEERRIAACIDSAAFADQIIVVDSGSSDATVDIARAKGAEVYIHADWQGFAVQRNRVLQHANGDWIFFLDADEQLTPELAAEIRGVVDADQDAVWEVVWEEIAYGQSLARMSGGGGVMRLFPRRLLLGFEGVVHEGARLSREGVLQRQLSHRLPHYSRETIYGSLVKLAQYVQLGAMKRHAQGKRGGVLRGLASGIANFSRVYFFRRAFLCGRAGFLISLFVGLECFFRYVALETDQAQLQETKKR</sequence>
<evidence type="ECO:0000313" key="4">
    <source>
        <dbReference type="Proteomes" id="UP000242792"/>
    </source>
</evidence>
<evidence type="ECO:0000313" key="3">
    <source>
        <dbReference type="EMBL" id="AQZ97742.1"/>
    </source>
</evidence>
<keyword evidence="3" id="KW-0808">Transferase</keyword>
<proteinExistence type="inferred from homology"/>
<name>A0A1V0BCZ0_9BURK</name>
<organism evidence="3 4">
    <name type="scientific">Comamonas kerstersii</name>
    <dbReference type="NCBI Taxonomy" id="225992"/>
    <lineage>
        <taxon>Bacteria</taxon>
        <taxon>Pseudomonadati</taxon>
        <taxon>Pseudomonadota</taxon>
        <taxon>Betaproteobacteria</taxon>
        <taxon>Burkholderiales</taxon>
        <taxon>Comamonadaceae</taxon>
        <taxon>Comamonas</taxon>
    </lineage>
</organism>
<feature type="domain" description="Glycosyltransferase 2-like" evidence="2">
    <location>
        <begin position="6"/>
        <end position="102"/>
    </location>
</feature>
<dbReference type="Proteomes" id="UP000242792">
    <property type="component" value="Chromosome"/>
</dbReference>
<dbReference type="PANTHER" id="PTHR43630">
    <property type="entry name" value="POLY-BETA-1,6-N-ACETYL-D-GLUCOSAMINE SYNTHASE"/>
    <property type="match status" value="1"/>
</dbReference>
<dbReference type="SUPFAM" id="SSF53448">
    <property type="entry name" value="Nucleotide-diphospho-sugar transferases"/>
    <property type="match status" value="1"/>
</dbReference>
<dbReference type="OrthoDB" id="9815923at2"/>
<dbReference type="Pfam" id="PF00535">
    <property type="entry name" value="Glycos_transf_2"/>
    <property type="match status" value="1"/>
</dbReference>
<dbReference type="InterPro" id="IPR001173">
    <property type="entry name" value="Glyco_trans_2-like"/>
</dbReference>
<dbReference type="Gene3D" id="3.90.550.10">
    <property type="entry name" value="Spore Coat Polysaccharide Biosynthesis Protein SpsA, Chain A"/>
    <property type="match status" value="1"/>
</dbReference>
<dbReference type="EMBL" id="CP020121">
    <property type="protein sequence ID" value="AQZ97742.1"/>
    <property type="molecule type" value="Genomic_DNA"/>
</dbReference>
<evidence type="ECO:0000256" key="1">
    <source>
        <dbReference type="ARBA" id="ARBA00038494"/>
    </source>
</evidence>
<protein>
    <submittedName>
        <fullName evidence="3">Glycosyl transferase</fullName>
    </submittedName>
</protein>
<accession>A0A1V0BCZ0</accession>
<dbReference type="GO" id="GO:0016740">
    <property type="term" value="F:transferase activity"/>
    <property type="evidence" value="ECO:0007669"/>
    <property type="project" value="UniProtKB-KW"/>
</dbReference>
<gene>
    <name evidence="3" type="ORF">B5M06_05140</name>
</gene>
<dbReference type="AlphaFoldDB" id="A0A1V0BCZ0"/>
<dbReference type="RefSeq" id="WP_054067968.1">
    <property type="nucleotide sequence ID" value="NZ_CATYED010000009.1"/>
</dbReference>
<dbReference type="KEGG" id="cke:B5M06_05140"/>
<evidence type="ECO:0000259" key="2">
    <source>
        <dbReference type="Pfam" id="PF00535"/>
    </source>
</evidence>
<reference evidence="3 4" key="1">
    <citation type="submission" date="2017-03" db="EMBL/GenBank/DDBJ databases">
        <title>Rapid Whole Genome Sequencing of Comamonas kerstersii Causing Continuous ambulatory Peritoneal Dialysis-Associated Peritonitis.</title>
        <authorList>
            <person name="Zheng B."/>
        </authorList>
    </citation>
    <scope>NUCLEOTIDE SEQUENCE [LARGE SCALE GENOMIC DNA]</scope>
    <source>
        <strain evidence="3 4">8943</strain>
    </source>
</reference>
<dbReference type="CDD" id="cd02511">
    <property type="entry name" value="Beta4Glucosyltransferase"/>
    <property type="match status" value="1"/>
</dbReference>
<comment type="similarity">
    <text evidence="1">Belongs to the glycosyltransferase 2 family. WaaE/KdtX subfamily.</text>
</comment>
<dbReference type="PANTHER" id="PTHR43630:SF2">
    <property type="entry name" value="GLYCOSYLTRANSFERASE"/>
    <property type="match status" value="1"/>
</dbReference>